<keyword evidence="10" id="KW-1185">Reference proteome</keyword>
<evidence type="ECO:0000256" key="6">
    <source>
        <dbReference type="SAM" id="SignalP"/>
    </source>
</evidence>
<comment type="subcellular location">
    <subcellularLocation>
        <location evidence="1">Cell outer membrane</location>
    </subcellularLocation>
</comment>
<dbReference type="Gene3D" id="1.25.40.390">
    <property type="match status" value="1"/>
</dbReference>
<keyword evidence="3 6" id="KW-0732">Signal</keyword>
<dbReference type="Gene3D" id="1.25.40.900">
    <property type="match status" value="1"/>
</dbReference>
<feature type="domain" description="RagB/SusD" evidence="7">
    <location>
        <begin position="312"/>
        <end position="416"/>
    </location>
</feature>
<dbReference type="InterPro" id="IPR033985">
    <property type="entry name" value="SusD-like_N"/>
</dbReference>
<evidence type="ECO:0000256" key="5">
    <source>
        <dbReference type="ARBA" id="ARBA00023237"/>
    </source>
</evidence>
<dbReference type="Pfam" id="PF07980">
    <property type="entry name" value="SusD_RagB"/>
    <property type="match status" value="1"/>
</dbReference>
<keyword evidence="4" id="KW-0472">Membrane</keyword>
<name>A0A1N6HSM8_9FLAO</name>
<dbReference type="PROSITE" id="PS51257">
    <property type="entry name" value="PROKAR_LIPOPROTEIN"/>
    <property type="match status" value="1"/>
</dbReference>
<comment type="similarity">
    <text evidence="2">Belongs to the SusD family.</text>
</comment>
<dbReference type="GO" id="GO:0009279">
    <property type="term" value="C:cell outer membrane"/>
    <property type="evidence" value="ECO:0007669"/>
    <property type="project" value="UniProtKB-SubCell"/>
</dbReference>
<evidence type="ECO:0000256" key="2">
    <source>
        <dbReference type="ARBA" id="ARBA00006275"/>
    </source>
</evidence>
<keyword evidence="5" id="KW-0998">Cell outer membrane</keyword>
<organism evidence="9 10">
    <name type="scientific">Chryseobacterium scophthalmum</name>
    <dbReference type="NCBI Taxonomy" id="59733"/>
    <lineage>
        <taxon>Bacteria</taxon>
        <taxon>Pseudomonadati</taxon>
        <taxon>Bacteroidota</taxon>
        <taxon>Flavobacteriia</taxon>
        <taxon>Flavobacteriales</taxon>
        <taxon>Weeksellaceae</taxon>
        <taxon>Chryseobacterium group</taxon>
        <taxon>Chryseobacterium</taxon>
    </lineage>
</organism>
<protein>
    <submittedName>
        <fullName evidence="9">SusD family protein</fullName>
    </submittedName>
</protein>
<evidence type="ECO:0000259" key="7">
    <source>
        <dbReference type="Pfam" id="PF07980"/>
    </source>
</evidence>
<evidence type="ECO:0000313" key="10">
    <source>
        <dbReference type="Proteomes" id="UP000184782"/>
    </source>
</evidence>
<dbReference type="Proteomes" id="UP000184782">
    <property type="component" value="Unassembled WGS sequence"/>
</dbReference>
<dbReference type="STRING" id="59733.SAMN05421769_2810"/>
<dbReference type="InterPro" id="IPR011990">
    <property type="entry name" value="TPR-like_helical_dom_sf"/>
</dbReference>
<reference evidence="10" key="1">
    <citation type="submission" date="2016-12" db="EMBL/GenBank/DDBJ databases">
        <authorList>
            <person name="Varghese N."/>
            <person name="Submissions S."/>
        </authorList>
    </citation>
    <scope>NUCLEOTIDE SEQUENCE [LARGE SCALE GENOMIC DNA]</scope>
    <source>
        <strain evidence="10">DSM 16779</strain>
    </source>
</reference>
<evidence type="ECO:0000259" key="8">
    <source>
        <dbReference type="Pfam" id="PF14322"/>
    </source>
</evidence>
<accession>A0A1N6HSM8</accession>
<dbReference type="AlphaFoldDB" id="A0A1N6HSM8"/>
<gene>
    <name evidence="9" type="ORF">SAMN05421769_2810</name>
</gene>
<dbReference type="RefSeq" id="WP_074231246.1">
    <property type="nucleotide sequence ID" value="NZ_FSRQ01000002.1"/>
</dbReference>
<proteinExistence type="inferred from homology"/>
<evidence type="ECO:0000256" key="1">
    <source>
        <dbReference type="ARBA" id="ARBA00004442"/>
    </source>
</evidence>
<dbReference type="OrthoDB" id="630434at2"/>
<evidence type="ECO:0000256" key="3">
    <source>
        <dbReference type="ARBA" id="ARBA00022729"/>
    </source>
</evidence>
<dbReference type="InterPro" id="IPR012944">
    <property type="entry name" value="SusD_RagB_dom"/>
</dbReference>
<sequence length="454" mass="50166">MKLNILKTVVLAVGVSTAFVSCSEDFVETKFYQNVEQAPLTSLNEVEAFQRGMYTSMRAVTYYGRDYTVYGETRSDEMYSNGYAGYFNTVHNYTMTSADAYARDTWSQIYAAVAKANILINTDVNSIKGSEADREAVRYHIGQAHVLRAMFFFDLLKLYGQKYTGGTLGIITPLKYDPKALQGRGTIAENEAQITSDYNAGLAMMVANDQGITDRGTLTINGAKAVMSRFFLYKKDYARVRTLTDEIIASTQYQVIPAASYAGSWEAAKQNNSIFELEVGVAGANGTNSLGYIYNYNGYGNIVVRASRYNSFAANDVRKSLMTLTDGEYYLYKYPNLEGADNLKIVRFEEVLLNGVEAELNGGSATKALNYYNNIVTNRGLTGVSTVDMVLLKTERSKELLGEGLRQWDLLRWGDAVPRPAGASTDIRLTAFPIPRAETDLAGTPVVANPGYDN</sequence>
<dbReference type="Gene3D" id="2.20.20.130">
    <property type="match status" value="1"/>
</dbReference>
<dbReference type="EMBL" id="FSRQ01000002">
    <property type="protein sequence ID" value="SIO22771.1"/>
    <property type="molecule type" value="Genomic_DNA"/>
</dbReference>
<dbReference type="Pfam" id="PF14322">
    <property type="entry name" value="SusD-like_3"/>
    <property type="match status" value="1"/>
</dbReference>
<evidence type="ECO:0000256" key="4">
    <source>
        <dbReference type="ARBA" id="ARBA00023136"/>
    </source>
</evidence>
<feature type="domain" description="SusD-like N-terminal" evidence="8">
    <location>
        <begin position="53"/>
        <end position="232"/>
    </location>
</feature>
<feature type="signal peptide" evidence="6">
    <location>
        <begin position="1"/>
        <end position="18"/>
    </location>
</feature>
<dbReference type="SUPFAM" id="SSF48452">
    <property type="entry name" value="TPR-like"/>
    <property type="match status" value="1"/>
</dbReference>
<feature type="chain" id="PRO_5012636296" evidence="6">
    <location>
        <begin position="19"/>
        <end position="454"/>
    </location>
</feature>
<evidence type="ECO:0000313" key="9">
    <source>
        <dbReference type="EMBL" id="SIO22771.1"/>
    </source>
</evidence>